<organism evidence="1 2">
    <name type="scientific">Pseudoalteromonas marina</name>
    <dbReference type="NCBI Taxonomy" id="267375"/>
    <lineage>
        <taxon>Bacteria</taxon>
        <taxon>Pseudomonadati</taxon>
        <taxon>Pseudomonadota</taxon>
        <taxon>Gammaproteobacteria</taxon>
        <taxon>Alteromonadales</taxon>
        <taxon>Pseudoalteromonadaceae</taxon>
        <taxon>Pseudoalteromonas</taxon>
    </lineage>
</organism>
<name>A0ABT9FGG4_9GAMM</name>
<accession>A0ABT9FGG4</accession>
<reference evidence="1" key="1">
    <citation type="submission" date="2023-07" db="EMBL/GenBank/DDBJ databases">
        <title>Genome content predicts the carbon catabolic preferences of heterotrophic bacteria.</title>
        <authorList>
            <person name="Gralka M."/>
        </authorList>
    </citation>
    <scope>NUCLEOTIDE SEQUENCE</scope>
    <source>
        <strain evidence="1">4G09</strain>
    </source>
</reference>
<dbReference type="Proteomes" id="UP001177212">
    <property type="component" value="Unassembled WGS sequence"/>
</dbReference>
<dbReference type="RefSeq" id="WP_305472651.1">
    <property type="nucleotide sequence ID" value="NZ_JAUYVT010000014.1"/>
</dbReference>
<proteinExistence type="predicted"/>
<gene>
    <name evidence="1" type="ORF">Q8W34_14605</name>
</gene>
<dbReference type="EMBL" id="JAUYVT010000014">
    <property type="protein sequence ID" value="MDP2565875.1"/>
    <property type="molecule type" value="Genomic_DNA"/>
</dbReference>
<evidence type="ECO:0000313" key="2">
    <source>
        <dbReference type="Proteomes" id="UP001177212"/>
    </source>
</evidence>
<sequence length="275" mass="31738">MKHINNLELSPHLIHIIECLFRLENKQNSFMTAEVKELLGCSSSYVTLLRKKWKNNPNAFQSDSKKMSIKEEIALAKKNKLTQFKSSKVCKNCNGNLRYSSNGSCVRCCTLHPTEKKELRNKTLLDKRKTVNDNLFPHKEGHPLPIMDKSERASYGNTYGNELAIEFIRAKARHIAFKKIMNNDEIRNKEEKVSKLLDISLKNAKNQINSFYKKKGSYLIPRLRQLLKVEQENACRDNLTTYVSHIPCSNCEGNMKYAVNRRCSHCIKMANKVAL</sequence>
<evidence type="ECO:0000313" key="1">
    <source>
        <dbReference type="EMBL" id="MDP2565875.1"/>
    </source>
</evidence>
<keyword evidence="2" id="KW-1185">Reference proteome</keyword>
<protein>
    <submittedName>
        <fullName evidence="1">Uncharacterized protein</fullName>
    </submittedName>
</protein>
<comment type="caution">
    <text evidence="1">The sequence shown here is derived from an EMBL/GenBank/DDBJ whole genome shotgun (WGS) entry which is preliminary data.</text>
</comment>